<dbReference type="Pfam" id="PF00953">
    <property type="entry name" value="Glycos_transf_4"/>
    <property type="match status" value="1"/>
</dbReference>
<evidence type="ECO:0000256" key="3">
    <source>
        <dbReference type="ARBA" id="ARBA00022679"/>
    </source>
</evidence>
<dbReference type="GO" id="GO:0071555">
    <property type="term" value="P:cell wall organization"/>
    <property type="evidence" value="ECO:0007669"/>
    <property type="project" value="TreeGrafter"/>
</dbReference>
<keyword evidence="3 9" id="KW-0808">Transferase</keyword>
<dbReference type="InterPro" id="IPR018480">
    <property type="entry name" value="PNAcMuramoyl-5peptid_Trfase_CS"/>
</dbReference>
<keyword evidence="7" id="KW-0479">Metal-binding</keyword>
<dbReference type="EMBL" id="FOXR01000067">
    <property type="protein sequence ID" value="SFQ47863.1"/>
    <property type="molecule type" value="Genomic_DNA"/>
</dbReference>
<feature type="transmembrane region" description="Helical" evidence="8">
    <location>
        <begin position="48"/>
        <end position="67"/>
    </location>
</feature>
<dbReference type="Proteomes" id="UP000198577">
    <property type="component" value="Unassembled WGS sequence"/>
</dbReference>
<keyword evidence="2" id="KW-1003">Cell membrane</keyword>
<evidence type="ECO:0000256" key="6">
    <source>
        <dbReference type="ARBA" id="ARBA00023136"/>
    </source>
</evidence>
<protein>
    <submittedName>
        <fullName evidence="9">UDP-GlcNAc:undecaprenyl-phosphate GlcNAc-1-phosphate transferase</fullName>
    </submittedName>
</protein>
<feature type="transmembrane region" description="Helical" evidence="8">
    <location>
        <begin position="241"/>
        <end position="260"/>
    </location>
</feature>
<evidence type="ECO:0000256" key="5">
    <source>
        <dbReference type="ARBA" id="ARBA00022989"/>
    </source>
</evidence>
<feature type="transmembrane region" description="Helical" evidence="8">
    <location>
        <begin position="315"/>
        <end position="338"/>
    </location>
</feature>
<name>A0A1I5YUC1_9FIRM</name>
<feature type="transmembrane region" description="Helical" evidence="8">
    <location>
        <begin position="218"/>
        <end position="235"/>
    </location>
</feature>
<keyword evidence="4 8" id="KW-0812">Transmembrane</keyword>
<gene>
    <name evidence="9" type="ORF">SAMN05444406_1672</name>
</gene>
<dbReference type="GO" id="GO:0005886">
    <property type="term" value="C:plasma membrane"/>
    <property type="evidence" value="ECO:0007669"/>
    <property type="project" value="UniProtKB-SubCell"/>
</dbReference>
<organism evidence="9 10">
    <name type="scientific">Caldicoprobacter faecalis</name>
    <dbReference type="NCBI Taxonomy" id="937334"/>
    <lineage>
        <taxon>Bacteria</taxon>
        <taxon>Bacillati</taxon>
        <taxon>Bacillota</taxon>
        <taxon>Clostridia</taxon>
        <taxon>Caldicoprobacterales</taxon>
        <taxon>Caldicoprobacteraceae</taxon>
        <taxon>Caldicoprobacter</taxon>
    </lineage>
</organism>
<feature type="transmembrane region" description="Helical" evidence="8">
    <location>
        <begin position="129"/>
        <end position="149"/>
    </location>
</feature>
<feature type="transmembrane region" description="Helical" evidence="8">
    <location>
        <begin position="103"/>
        <end position="123"/>
    </location>
</feature>
<proteinExistence type="predicted"/>
<accession>A0A1I5YUC1</accession>
<dbReference type="GO" id="GO:0044038">
    <property type="term" value="P:cell wall macromolecule biosynthetic process"/>
    <property type="evidence" value="ECO:0007669"/>
    <property type="project" value="TreeGrafter"/>
</dbReference>
<evidence type="ECO:0000256" key="7">
    <source>
        <dbReference type="PIRSR" id="PIRSR600715-1"/>
    </source>
</evidence>
<feature type="binding site" evidence="7">
    <location>
        <position position="153"/>
    </location>
    <ligand>
        <name>Mg(2+)</name>
        <dbReference type="ChEBI" id="CHEBI:18420"/>
    </ligand>
</feature>
<comment type="cofactor">
    <cofactor evidence="7">
        <name>Mg(2+)</name>
        <dbReference type="ChEBI" id="CHEBI:18420"/>
    </cofactor>
</comment>
<keyword evidence="7" id="KW-0460">Magnesium</keyword>
<feature type="transmembrane region" description="Helical" evidence="8">
    <location>
        <begin position="184"/>
        <end position="206"/>
    </location>
</feature>
<keyword evidence="5 8" id="KW-1133">Transmembrane helix</keyword>
<dbReference type="PANTHER" id="PTHR22926:SF3">
    <property type="entry name" value="UNDECAPRENYL-PHOSPHATE ALPHA-N-ACETYLGLUCOSAMINYL 1-PHOSPHATE TRANSFERASE"/>
    <property type="match status" value="1"/>
</dbReference>
<keyword evidence="10" id="KW-1185">Reference proteome</keyword>
<dbReference type="AlphaFoldDB" id="A0A1I5YUC1"/>
<evidence type="ECO:0000256" key="1">
    <source>
        <dbReference type="ARBA" id="ARBA00004651"/>
    </source>
</evidence>
<dbReference type="STRING" id="937334.SAMN05444406_1672"/>
<dbReference type="PANTHER" id="PTHR22926">
    <property type="entry name" value="PHOSPHO-N-ACETYLMURAMOYL-PENTAPEPTIDE-TRANSFERASE"/>
    <property type="match status" value="1"/>
</dbReference>
<evidence type="ECO:0000313" key="9">
    <source>
        <dbReference type="EMBL" id="SFQ47863.1"/>
    </source>
</evidence>
<dbReference type="CDD" id="cd06853">
    <property type="entry name" value="GT_WecA_like"/>
    <property type="match status" value="1"/>
</dbReference>
<evidence type="ECO:0000256" key="8">
    <source>
        <dbReference type="SAM" id="Phobius"/>
    </source>
</evidence>
<reference evidence="9 10" key="1">
    <citation type="submission" date="2016-10" db="EMBL/GenBank/DDBJ databases">
        <authorList>
            <person name="de Groot N.N."/>
        </authorList>
    </citation>
    <scope>NUCLEOTIDE SEQUENCE [LARGE SCALE GENOMIC DNA]</scope>
    <source>
        <strain evidence="9 10">DSM 20678</strain>
    </source>
</reference>
<feature type="binding site" evidence="7">
    <location>
        <position position="214"/>
    </location>
    <ligand>
        <name>Mg(2+)</name>
        <dbReference type="ChEBI" id="CHEBI:18420"/>
    </ligand>
</feature>
<dbReference type="GO" id="GO:0009103">
    <property type="term" value="P:lipopolysaccharide biosynthetic process"/>
    <property type="evidence" value="ECO:0007669"/>
    <property type="project" value="TreeGrafter"/>
</dbReference>
<evidence type="ECO:0000256" key="2">
    <source>
        <dbReference type="ARBA" id="ARBA00022475"/>
    </source>
</evidence>
<feature type="transmembrane region" description="Helical" evidence="8">
    <location>
        <begin position="161"/>
        <end position="178"/>
    </location>
</feature>
<evidence type="ECO:0000313" key="10">
    <source>
        <dbReference type="Proteomes" id="UP000198577"/>
    </source>
</evidence>
<comment type="subcellular location">
    <subcellularLocation>
        <location evidence="1">Cell membrane</location>
        <topology evidence="1">Multi-pass membrane protein</topology>
    </subcellularLocation>
</comment>
<feature type="transmembrane region" description="Helical" evidence="8">
    <location>
        <begin position="291"/>
        <end position="309"/>
    </location>
</feature>
<dbReference type="InterPro" id="IPR000715">
    <property type="entry name" value="Glycosyl_transferase_4"/>
</dbReference>
<feature type="transmembrane region" description="Helical" evidence="8">
    <location>
        <begin position="73"/>
        <end position="91"/>
    </location>
</feature>
<sequence>MKVIHMKNLWVFVIAFLISLLVMPLVVRFANKNGIVDKPNGRKIHKKPVPLLGGAAIFMGCIVPFLIFSQIDLKVVSIVIASAVLVVVGMFDDIYDIKAKKKLIVQILCAALVVGAGIRVNISEYITDNVYLAFLIDGVISMCWIIGIINAVNLIDGLDGLAGGVSLIACIAFMIILGREGLEYIGYIIALSLAGAILGFLFYNFYPAKVFMGDMGSTFIGFLLAVLGIIALDIPENPASIVAPIIILAVPIFDTGLAILRRIAQRQPLFSADKNHLHHRLITKGFSQRQAVFIIYGLAVLAALVGVIVDVKQYFYFGVIVIGFLMLLGILINFGGLLRIKKSVEKMYSEIASTTERRIFNS</sequence>
<dbReference type="RefSeq" id="WP_092282887.1">
    <property type="nucleotide sequence ID" value="NZ_FOXR01000067.1"/>
</dbReference>
<dbReference type="GO" id="GO:0046872">
    <property type="term" value="F:metal ion binding"/>
    <property type="evidence" value="ECO:0007669"/>
    <property type="project" value="UniProtKB-KW"/>
</dbReference>
<feature type="transmembrane region" description="Helical" evidence="8">
    <location>
        <begin position="6"/>
        <end position="27"/>
    </location>
</feature>
<dbReference type="PROSITE" id="PS01348">
    <property type="entry name" value="MRAY_2"/>
    <property type="match status" value="1"/>
</dbReference>
<evidence type="ECO:0000256" key="4">
    <source>
        <dbReference type="ARBA" id="ARBA00022692"/>
    </source>
</evidence>
<dbReference type="OrthoDB" id="9805475at2"/>
<dbReference type="GO" id="GO:0016780">
    <property type="term" value="F:phosphotransferase activity, for other substituted phosphate groups"/>
    <property type="evidence" value="ECO:0007669"/>
    <property type="project" value="InterPro"/>
</dbReference>
<keyword evidence="6 8" id="KW-0472">Membrane</keyword>